<evidence type="ECO:0000313" key="2">
    <source>
        <dbReference type="Proteomes" id="UP000250043"/>
    </source>
</evidence>
<gene>
    <name evidence="1" type="ORF">OBBRIDRAFT_171172</name>
</gene>
<dbReference type="AlphaFoldDB" id="A0A8E2DHM6"/>
<evidence type="ECO:0000313" key="1">
    <source>
        <dbReference type="EMBL" id="OCH87252.1"/>
    </source>
</evidence>
<organism evidence="1 2">
    <name type="scientific">Obba rivulosa</name>
    <dbReference type="NCBI Taxonomy" id="1052685"/>
    <lineage>
        <taxon>Eukaryota</taxon>
        <taxon>Fungi</taxon>
        <taxon>Dikarya</taxon>
        <taxon>Basidiomycota</taxon>
        <taxon>Agaricomycotina</taxon>
        <taxon>Agaricomycetes</taxon>
        <taxon>Polyporales</taxon>
        <taxon>Gelatoporiaceae</taxon>
        <taxon>Obba</taxon>
    </lineage>
</organism>
<proteinExistence type="predicted"/>
<name>A0A8E2DHM6_9APHY</name>
<keyword evidence="2" id="KW-1185">Reference proteome</keyword>
<protein>
    <submittedName>
        <fullName evidence="1">Uncharacterized protein</fullName>
    </submittedName>
</protein>
<accession>A0A8E2DHM6</accession>
<dbReference type="Proteomes" id="UP000250043">
    <property type="component" value="Unassembled WGS sequence"/>
</dbReference>
<reference evidence="1 2" key="1">
    <citation type="submission" date="2016-07" db="EMBL/GenBank/DDBJ databases">
        <title>Draft genome of the white-rot fungus Obba rivulosa 3A-2.</title>
        <authorList>
            <consortium name="DOE Joint Genome Institute"/>
            <person name="Miettinen O."/>
            <person name="Riley R."/>
            <person name="Acob R."/>
            <person name="Barry K."/>
            <person name="Cullen D."/>
            <person name="De Vries R."/>
            <person name="Hainaut M."/>
            <person name="Hatakka A."/>
            <person name="Henrissat B."/>
            <person name="Hilden K."/>
            <person name="Kuo R."/>
            <person name="Labutti K."/>
            <person name="Lipzen A."/>
            <person name="Makela M.R."/>
            <person name="Sandor L."/>
            <person name="Spatafora J.W."/>
            <person name="Grigoriev I.V."/>
            <person name="Hibbett D.S."/>
        </authorList>
    </citation>
    <scope>NUCLEOTIDE SEQUENCE [LARGE SCALE GENOMIC DNA]</scope>
    <source>
        <strain evidence="1 2">3A-2</strain>
    </source>
</reference>
<sequence length="128" mass="14232">MLALGRRRLWLGSWCATGSSGTMMAHRTADMRSRFSVPLVKATSVAGTSSRYKPRVLKVIAYCASYTMEEATTISIAHKFFDIQDLLMDGLGRLKSSHMVGTREKICETDGSRLLNVPSMLTLSQQFH</sequence>
<dbReference type="EMBL" id="KV722492">
    <property type="protein sequence ID" value="OCH87252.1"/>
    <property type="molecule type" value="Genomic_DNA"/>
</dbReference>